<dbReference type="PROSITE" id="PS51123">
    <property type="entry name" value="OMPA_2"/>
    <property type="match status" value="1"/>
</dbReference>
<dbReference type="PANTHER" id="PTHR30570">
    <property type="entry name" value="PERIPLASMIC PHOSPHATE BINDING COMPONENT OF PHOSPHATE ABC TRANSPORTER"/>
    <property type="match status" value="1"/>
</dbReference>
<comment type="caution">
    <text evidence="6">The sequence shown here is derived from an EMBL/GenBank/DDBJ whole genome shotgun (WGS) entry which is preliminary data.</text>
</comment>
<dbReference type="Gene3D" id="3.30.1330.60">
    <property type="entry name" value="OmpA-like domain"/>
    <property type="match status" value="1"/>
</dbReference>
<accession>A0ABW4XIE4</accession>
<keyword evidence="4" id="KW-1133">Transmembrane helix</keyword>
<feature type="transmembrane region" description="Helical" evidence="4">
    <location>
        <begin position="113"/>
        <end position="134"/>
    </location>
</feature>
<dbReference type="InterPro" id="IPR036737">
    <property type="entry name" value="OmpA-like_sf"/>
</dbReference>
<dbReference type="Pfam" id="PF12849">
    <property type="entry name" value="PBP_like_2"/>
    <property type="match status" value="1"/>
</dbReference>
<evidence type="ECO:0000313" key="6">
    <source>
        <dbReference type="EMBL" id="MFD2094463.1"/>
    </source>
</evidence>
<feature type="coiled-coil region" evidence="3">
    <location>
        <begin position="11"/>
        <end position="38"/>
    </location>
</feature>
<dbReference type="Gene3D" id="3.40.190.10">
    <property type="entry name" value="Periplasmic binding protein-like II"/>
    <property type="match status" value="2"/>
</dbReference>
<keyword evidence="7" id="KW-1185">Reference proteome</keyword>
<evidence type="ECO:0000259" key="5">
    <source>
        <dbReference type="PROSITE" id="PS51123"/>
    </source>
</evidence>
<evidence type="ECO:0000256" key="4">
    <source>
        <dbReference type="SAM" id="Phobius"/>
    </source>
</evidence>
<dbReference type="InterPro" id="IPR024370">
    <property type="entry name" value="PBP_domain"/>
</dbReference>
<dbReference type="SUPFAM" id="SSF103088">
    <property type="entry name" value="OmpA-like"/>
    <property type="match status" value="1"/>
</dbReference>
<keyword evidence="3" id="KW-0175">Coiled coil</keyword>
<dbReference type="RefSeq" id="WP_345337698.1">
    <property type="nucleotide sequence ID" value="NZ_BAABLI010000003.1"/>
</dbReference>
<proteinExistence type="predicted"/>
<reference evidence="7" key="1">
    <citation type="journal article" date="2019" name="Int. J. Syst. Evol. Microbiol.">
        <title>The Global Catalogue of Microorganisms (GCM) 10K type strain sequencing project: providing services to taxonomists for standard genome sequencing and annotation.</title>
        <authorList>
            <consortium name="The Broad Institute Genomics Platform"/>
            <consortium name="The Broad Institute Genome Sequencing Center for Infectious Disease"/>
            <person name="Wu L."/>
            <person name="Ma J."/>
        </authorList>
    </citation>
    <scope>NUCLEOTIDE SEQUENCE [LARGE SCALE GENOMIC DNA]</scope>
    <source>
        <strain evidence="7">CGMCC 1.10992</strain>
    </source>
</reference>
<evidence type="ECO:0000313" key="7">
    <source>
        <dbReference type="Proteomes" id="UP001597380"/>
    </source>
</evidence>
<keyword evidence="2 4" id="KW-0472">Membrane</keyword>
<dbReference type="Pfam" id="PF00691">
    <property type="entry name" value="OmpA"/>
    <property type="match status" value="1"/>
</dbReference>
<evidence type="ECO:0000256" key="3">
    <source>
        <dbReference type="SAM" id="Coils"/>
    </source>
</evidence>
<keyword evidence="4" id="KW-0812">Transmembrane</keyword>
<dbReference type="InterPro" id="IPR006665">
    <property type="entry name" value="OmpA-like"/>
</dbReference>
<dbReference type="Proteomes" id="UP001597380">
    <property type="component" value="Unassembled WGS sequence"/>
</dbReference>
<protein>
    <submittedName>
        <fullName evidence="6">Phosphate ABC transporter substrate-binding/OmpA family protein</fullName>
    </submittedName>
</protein>
<dbReference type="EMBL" id="JBHUHT010000003">
    <property type="protein sequence ID" value="MFD2094463.1"/>
    <property type="molecule type" value="Genomic_DNA"/>
</dbReference>
<organism evidence="6 7">
    <name type="scientific">Corallincola platygyrae</name>
    <dbReference type="NCBI Taxonomy" id="1193278"/>
    <lineage>
        <taxon>Bacteria</taxon>
        <taxon>Pseudomonadati</taxon>
        <taxon>Pseudomonadota</taxon>
        <taxon>Gammaproteobacteria</taxon>
        <taxon>Alteromonadales</taxon>
        <taxon>Psychromonadaceae</taxon>
        <taxon>Corallincola</taxon>
    </lineage>
</organism>
<sequence>MDRQDADSFSQNDNRNIKRELKEQLNSLQQAAQQEFDIEISASQMLQDKAYFQLVINELSALEHDEISGIIAEIKQLAADLRKRPDSAPVTAPAAPIQAAAVPQKSDDNQSKLLIYAVLGMSVVLLAVVIYLMLMPKTVTAPATSVAPPTVAATAPVQTSAPAATAEPKGLTLPVSNPVVAFRLHGSNTIGEKLAPALLEAYLKTIGVTEFYWKKGAVAVERELQYIQDGKVFAIELHAHGSSTGFKGLKSGKADMGMSSRPVKPTEIEDLKAAIGDLSKVGNEHIIGLDGLAVIVNQNNSISSLDSATLARIFAGEISNWKQVGGADMPIKLFARDSKSGTWDTFKNLVLKKYGKKLAEGATRLESSSELSTGVSADEGAIGFIGLNYVGHSKAISISEGQDTAAIFPTRFTVGTEDYALSRRLFFYTPTTASNLIKDFASFAISRKGQDIVEEIGLISQNIKVEKVYAASDAPAKYNQYTEKGQRLSLNFRFNHGDKELDNKGKRDLERLISYMEKNAGRRVVLMGFADSVGKADRNRWLSLNRARVVERELVSRGINVLEVEAFGEALPVANNNSEAGRARNRRVEVWVL</sequence>
<evidence type="ECO:0000256" key="1">
    <source>
        <dbReference type="ARBA" id="ARBA00022729"/>
    </source>
</evidence>
<keyword evidence="1" id="KW-0732">Signal</keyword>
<dbReference type="PANTHER" id="PTHR30570:SF1">
    <property type="entry name" value="PHOSPHATE-BINDING PROTEIN PSTS"/>
    <property type="match status" value="1"/>
</dbReference>
<dbReference type="CDD" id="cd07185">
    <property type="entry name" value="OmpA_C-like"/>
    <property type="match status" value="1"/>
</dbReference>
<dbReference type="CDD" id="cd13653">
    <property type="entry name" value="PBP2_phosphate_like_1"/>
    <property type="match status" value="1"/>
</dbReference>
<gene>
    <name evidence="6" type="ORF">ACFSJ3_00570</name>
</gene>
<name>A0ABW4XIE4_9GAMM</name>
<evidence type="ECO:0000256" key="2">
    <source>
        <dbReference type="PROSITE-ProRule" id="PRU00473"/>
    </source>
</evidence>
<dbReference type="SUPFAM" id="SSF53850">
    <property type="entry name" value="Periplasmic binding protein-like II"/>
    <property type="match status" value="1"/>
</dbReference>
<feature type="domain" description="OmpA-like" evidence="5">
    <location>
        <begin position="481"/>
        <end position="593"/>
    </location>
</feature>
<dbReference type="InterPro" id="IPR050811">
    <property type="entry name" value="Phosphate_ABC_transporter"/>
</dbReference>